<organism evidence="6 7">
    <name type="scientific">Dictyostelium purpureum</name>
    <name type="common">Slime mold</name>
    <dbReference type="NCBI Taxonomy" id="5786"/>
    <lineage>
        <taxon>Eukaryota</taxon>
        <taxon>Amoebozoa</taxon>
        <taxon>Evosea</taxon>
        <taxon>Eumycetozoa</taxon>
        <taxon>Dictyostelia</taxon>
        <taxon>Dictyosteliales</taxon>
        <taxon>Dictyosteliaceae</taxon>
        <taxon>Dictyostelium</taxon>
    </lineage>
</organism>
<dbReference type="VEuPathDB" id="AmoebaDB:DICPUDRAFT_13673"/>
<evidence type="ECO:0000256" key="2">
    <source>
        <dbReference type="ARBA" id="ARBA00023128"/>
    </source>
</evidence>
<evidence type="ECO:0000313" key="7">
    <source>
        <dbReference type="Proteomes" id="UP000001064"/>
    </source>
</evidence>
<comment type="subcellular location">
    <subcellularLocation>
        <location evidence="1">Mitochondrion matrix</location>
    </subcellularLocation>
</comment>
<evidence type="ECO:0000256" key="3">
    <source>
        <dbReference type="ARBA" id="ARBA00023186"/>
    </source>
</evidence>
<dbReference type="KEGG" id="dpp:DICPUDRAFT_13673"/>
<dbReference type="OrthoDB" id="273010at2759"/>
<dbReference type="AlphaFoldDB" id="F1A3H8"/>
<feature type="domain" description="Complex 1 LYR protein" evidence="5">
    <location>
        <begin position="11"/>
        <end position="78"/>
    </location>
</feature>
<dbReference type="Proteomes" id="UP000001064">
    <property type="component" value="Unassembled WGS sequence"/>
</dbReference>
<dbReference type="PANTHER" id="PTHR13675">
    <property type="entry name" value="LYR MOTIF-CONTAINING PROTEIN 2"/>
    <property type="match status" value="1"/>
</dbReference>
<sequence length="97" mass="11239">TVAARYSGLQKEVLSLYRKFIRASQNKDKINNVSPNNSSQSITNYIRNQFRLKAGQVSRREINKIELLLLKGRRQLEQVQDPHYSGFQLSSFSPKLK</sequence>
<dbReference type="FunCoup" id="F1A3H8">
    <property type="interactions" value="52"/>
</dbReference>
<dbReference type="CDD" id="cd20268">
    <property type="entry name" value="Complex1_LYR_SDHAF1_LYRM8"/>
    <property type="match status" value="1"/>
</dbReference>
<gene>
    <name evidence="6" type="ORF">DICPUDRAFT_13673</name>
</gene>
<keyword evidence="3" id="KW-0143">Chaperone</keyword>
<comment type="similarity">
    <text evidence="4">Belongs to the complex I LYR family. SDHAF1 subfamily.</text>
</comment>
<dbReference type="OMA" id="VEMYSSP"/>
<proteinExistence type="inferred from homology"/>
<evidence type="ECO:0000256" key="1">
    <source>
        <dbReference type="ARBA" id="ARBA00004305"/>
    </source>
</evidence>
<evidence type="ECO:0000256" key="4">
    <source>
        <dbReference type="ARBA" id="ARBA00025715"/>
    </source>
</evidence>
<dbReference type="InterPro" id="IPR008011">
    <property type="entry name" value="Complex1_LYR_dom"/>
</dbReference>
<dbReference type="GO" id="GO:0005759">
    <property type="term" value="C:mitochondrial matrix"/>
    <property type="evidence" value="ECO:0007669"/>
    <property type="project" value="UniProtKB-SubCell"/>
</dbReference>
<dbReference type="GeneID" id="10506298"/>
<dbReference type="GO" id="GO:0005739">
    <property type="term" value="C:mitochondrion"/>
    <property type="evidence" value="ECO:0000318"/>
    <property type="project" value="GO_Central"/>
</dbReference>
<feature type="non-terminal residue" evidence="6">
    <location>
        <position position="1"/>
    </location>
</feature>
<dbReference type="PANTHER" id="PTHR13675:SF1">
    <property type="entry name" value="SUCCINATE DEHYDROGENASE ASSEMBLY FACTOR 1, MITOCHONDRIAL"/>
    <property type="match status" value="1"/>
</dbReference>
<protein>
    <recommendedName>
        <fullName evidence="5">Complex 1 LYR protein domain-containing protein</fullName>
    </recommendedName>
</protein>
<dbReference type="Pfam" id="PF05347">
    <property type="entry name" value="Complex1_LYR"/>
    <property type="match status" value="1"/>
</dbReference>
<accession>F1A3H8</accession>
<keyword evidence="2" id="KW-0496">Mitochondrion</keyword>
<feature type="non-terminal residue" evidence="6">
    <location>
        <position position="97"/>
    </location>
</feature>
<dbReference type="EMBL" id="GL871459">
    <property type="protein sequence ID" value="EGC29256.1"/>
    <property type="molecule type" value="Genomic_DNA"/>
</dbReference>
<name>F1A3H8_DICPU</name>
<evidence type="ECO:0000259" key="5">
    <source>
        <dbReference type="Pfam" id="PF05347"/>
    </source>
</evidence>
<dbReference type="eggNOG" id="ENOG502SCH5">
    <property type="taxonomic scope" value="Eukaryota"/>
</dbReference>
<dbReference type="RefSeq" id="XP_003294225.1">
    <property type="nucleotide sequence ID" value="XM_003294177.2"/>
</dbReference>
<dbReference type="InParanoid" id="F1A3H8"/>
<dbReference type="InterPro" id="IPR045295">
    <property type="entry name" value="Complex1_LYR_SDHAF1_LYRM8"/>
</dbReference>
<dbReference type="GO" id="GO:0034553">
    <property type="term" value="P:mitochondrial respiratory chain complex II assembly"/>
    <property type="evidence" value="ECO:0000318"/>
    <property type="project" value="GO_Central"/>
</dbReference>
<keyword evidence="7" id="KW-1185">Reference proteome</keyword>
<reference evidence="7" key="1">
    <citation type="journal article" date="2011" name="Genome Biol.">
        <title>Comparative genomics of the social amoebae Dictyostelium discoideum and Dictyostelium purpureum.</title>
        <authorList>
            <consortium name="US DOE Joint Genome Institute (JGI-PGF)"/>
            <person name="Sucgang R."/>
            <person name="Kuo A."/>
            <person name="Tian X."/>
            <person name="Salerno W."/>
            <person name="Parikh A."/>
            <person name="Feasley C.L."/>
            <person name="Dalin E."/>
            <person name="Tu H."/>
            <person name="Huang E."/>
            <person name="Barry K."/>
            <person name="Lindquist E."/>
            <person name="Shapiro H."/>
            <person name="Bruce D."/>
            <person name="Schmutz J."/>
            <person name="Salamov A."/>
            <person name="Fey P."/>
            <person name="Gaudet P."/>
            <person name="Anjard C."/>
            <person name="Babu M.M."/>
            <person name="Basu S."/>
            <person name="Bushmanova Y."/>
            <person name="van der Wel H."/>
            <person name="Katoh-Kurasawa M."/>
            <person name="Dinh C."/>
            <person name="Coutinho P.M."/>
            <person name="Saito T."/>
            <person name="Elias M."/>
            <person name="Schaap P."/>
            <person name="Kay R.R."/>
            <person name="Henrissat B."/>
            <person name="Eichinger L."/>
            <person name="Rivero F."/>
            <person name="Putnam N.H."/>
            <person name="West C.M."/>
            <person name="Loomis W.F."/>
            <person name="Chisholm R.L."/>
            <person name="Shaulsky G."/>
            <person name="Strassmann J.E."/>
            <person name="Queller D.C."/>
            <person name="Kuspa A."/>
            <person name="Grigoriev I.V."/>
        </authorList>
    </citation>
    <scope>NUCLEOTIDE SEQUENCE [LARGE SCALE GENOMIC DNA]</scope>
    <source>
        <strain evidence="7">QSDP1</strain>
    </source>
</reference>
<evidence type="ECO:0000313" key="6">
    <source>
        <dbReference type="EMBL" id="EGC29256.1"/>
    </source>
</evidence>